<evidence type="ECO:0000313" key="1">
    <source>
        <dbReference type="EMBL" id="RRR55573.1"/>
    </source>
</evidence>
<organism evidence="1 2">
    <name type="scientific">Streptococcus suis</name>
    <dbReference type="NCBI Taxonomy" id="1307"/>
    <lineage>
        <taxon>Bacteria</taxon>
        <taxon>Bacillati</taxon>
        <taxon>Bacillota</taxon>
        <taxon>Bacilli</taxon>
        <taxon>Lactobacillales</taxon>
        <taxon>Streptococcaceae</taxon>
        <taxon>Streptococcus</taxon>
    </lineage>
</organism>
<reference evidence="1 2" key="1">
    <citation type="submission" date="2018-11" db="EMBL/GenBank/DDBJ databases">
        <authorList>
            <person name="Stevens M.J."/>
            <person name="Cernela N."/>
            <person name="Spoerry Serrano N."/>
            <person name="Schmitt S."/>
            <person name="Schrenzel J."/>
            <person name="Stephan R."/>
        </authorList>
    </citation>
    <scope>NUCLEOTIDE SEQUENCE [LARGE SCALE GENOMIC DNA]</scope>
    <source>
        <strain evidence="1 2">PP422</strain>
    </source>
</reference>
<proteinExistence type="predicted"/>
<protein>
    <submittedName>
        <fullName evidence="1">Uncharacterized protein</fullName>
    </submittedName>
</protein>
<comment type="caution">
    <text evidence="1">The sequence shown here is derived from an EMBL/GenBank/DDBJ whole genome shotgun (WGS) entry which is preliminary data.</text>
</comment>
<evidence type="ECO:0000313" key="2">
    <source>
        <dbReference type="Proteomes" id="UP000274117"/>
    </source>
</evidence>
<dbReference type="EMBL" id="RSDO01000001">
    <property type="protein sequence ID" value="RRR55573.1"/>
    <property type="molecule type" value="Genomic_DNA"/>
</dbReference>
<name>A0A426TJH6_STRSU</name>
<accession>A0A426TJH6</accession>
<dbReference type="AlphaFoldDB" id="A0A426TJH6"/>
<dbReference type="Proteomes" id="UP000274117">
    <property type="component" value="Unassembled WGS sequence"/>
</dbReference>
<sequence>MSRTQEERLIELYEKGVLTKAEARALFLELDQQPEFLLEDEKAKLSFSLPNLKVFSSNKRKQEYSFDGIESLFLNILAGRLTVTQSKTDQVGLEIIYQENAPEEKLPQLYVEKKGLYFSSSLPCKLTISLPQRWMSVFDLDLGQADARLDYLPFEDISIRSSKDKKQQDIRLNTCGGYAQHLYVQLDQAPLILQAGKGQGIQGKIESETGQIRVNRRKKISPYRFEKSGDDVLYIRAQTGQSAFYVKGIKDVD</sequence>
<reference evidence="1 2" key="2">
    <citation type="submission" date="2018-12" db="EMBL/GenBank/DDBJ databases">
        <title>Whole-genome sequences of fifteen clinical Streptococcus suis strains isolated from pigs between 2006 and 2018.</title>
        <authorList>
            <person name="Stevens M.J.A."/>
            <person name="Cernela N."/>
            <person name="Spoerry Serrano N."/>
            <person name="Schmitt S."/>
            <person name="Schrenzel J."/>
            <person name="Stephan R."/>
        </authorList>
    </citation>
    <scope>NUCLEOTIDE SEQUENCE [LARGE SCALE GENOMIC DNA]</scope>
    <source>
        <strain evidence="1 2">PP422</strain>
    </source>
</reference>
<gene>
    <name evidence="1" type="ORF">EI998_00660</name>
</gene>